<accession>A0A419DCJ2</accession>
<protein>
    <submittedName>
        <fullName evidence="3">Glycosyltransferase family 4 protein</fullName>
    </submittedName>
</protein>
<dbReference type="Proteomes" id="UP000285655">
    <property type="component" value="Unassembled WGS sequence"/>
</dbReference>
<dbReference type="Pfam" id="PF13439">
    <property type="entry name" value="Glyco_transf_4"/>
    <property type="match status" value="1"/>
</dbReference>
<dbReference type="CDD" id="cd03798">
    <property type="entry name" value="GT4_WlbH-like"/>
    <property type="match status" value="1"/>
</dbReference>
<dbReference type="SUPFAM" id="SSF53756">
    <property type="entry name" value="UDP-Glycosyltransferase/glycogen phosphorylase"/>
    <property type="match status" value="1"/>
</dbReference>
<reference evidence="3 4" key="1">
    <citation type="journal article" date="2017" name="ISME J.">
        <title>Energy and carbon metabolisms in a deep terrestrial subsurface fluid microbial community.</title>
        <authorList>
            <person name="Momper L."/>
            <person name="Jungbluth S.P."/>
            <person name="Lee M.D."/>
            <person name="Amend J.P."/>
        </authorList>
    </citation>
    <scope>NUCLEOTIDE SEQUENCE [LARGE SCALE GENOMIC DNA]</scope>
    <source>
        <strain evidence="3">SURF_29</strain>
    </source>
</reference>
<name>A0A419DCJ2_9BACT</name>
<organism evidence="3 4">
    <name type="scientific">candidate division WS5 bacterium</name>
    <dbReference type="NCBI Taxonomy" id="2093353"/>
    <lineage>
        <taxon>Bacteria</taxon>
        <taxon>candidate division WS5</taxon>
    </lineage>
</organism>
<evidence type="ECO:0000259" key="2">
    <source>
        <dbReference type="Pfam" id="PF13439"/>
    </source>
</evidence>
<feature type="domain" description="Glycosyltransferase subfamily 4-like N-terminal" evidence="2">
    <location>
        <begin position="27"/>
        <end position="203"/>
    </location>
</feature>
<dbReference type="PANTHER" id="PTHR45947:SF3">
    <property type="entry name" value="SULFOQUINOVOSYL TRANSFERASE SQD2"/>
    <property type="match status" value="1"/>
</dbReference>
<dbReference type="AlphaFoldDB" id="A0A419DCJ2"/>
<gene>
    <name evidence="3" type="ORF">C4544_04255</name>
</gene>
<comment type="caution">
    <text evidence="3">The sequence shown here is derived from an EMBL/GenBank/DDBJ whole genome shotgun (WGS) entry which is preliminary data.</text>
</comment>
<dbReference type="InterPro" id="IPR028098">
    <property type="entry name" value="Glyco_trans_4-like_N"/>
</dbReference>
<keyword evidence="3" id="KW-0808">Transferase</keyword>
<evidence type="ECO:0000259" key="1">
    <source>
        <dbReference type="Pfam" id="PF00534"/>
    </source>
</evidence>
<evidence type="ECO:0000313" key="4">
    <source>
        <dbReference type="Proteomes" id="UP000285655"/>
    </source>
</evidence>
<dbReference type="PANTHER" id="PTHR45947">
    <property type="entry name" value="SULFOQUINOVOSYL TRANSFERASE SQD2"/>
    <property type="match status" value="1"/>
</dbReference>
<dbReference type="EMBL" id="QZJW01000037">
    <property type="protein sequence ID" value="RJO60859.1"/>
    <property type="molecule type" value="Genomic_DNA"/>
</dbReference>
<dbReference type="Pfam" id="PF00534">
    <property type="entry name" value="Glycos_transf_1"/>
    <property type="match status" value="1"/>
</dbReference>
<feature type="domain" description="Glycosyl transferase family 1" evidence="1">
    <location>
        <begin position="215"/>
        <end position="381"/>
    </location>
</feature>
<dbReference type="InterPro" id="IPR050194">
    <property type="entry name" value="Glycosyltransferase_grp1"/>
</dbReference>
<dbReference type="Gene3D" id="3.40.50.2000">
    <property type="entry name" value="Glycogen Phosphorylase B"/>
    <property type="match status" value="2"/>
</dbReference>
<evidence type="ECO:0000313" key="3">
    <source>
        <dbReference type="EMBL" id="RJO60859.1"/>
    </source>
</evidence>
<dbReference type="GO" id="GO:0016757">
    <property type="term" value="F:glycosyltransferase activity"/>
    <property type="evidence" value="ECO:0007669"/>
    <property type="project" value="InterPro"/>
</dbReference>
<proteinExistence type="predicted"/>
<sequence>MSHIRKYRILVLSHMYPNNMFLTHGIFIHNQIRHIAQAGCTIKVIAPVPYSPKVLWNNDKWKNYGNIPLSDTMDGIEVAYPRYINIPGKWSHLLSTYSMCSPIKINIDQVIRKFKPHIIHAHTATPDGYLGLTIKMKYNLPLVCSLRGSDIHTYPYNDSVTYRLTRKVILNADQILSVSDALRISAEQIAKPKNPIKVVYNGCELPPLANFQIKRGEIRSQLGIGENDVAIIFVGDIDKVKGIFELMEAFKLLKSKYPHLHLILLGDGPDRQPVLNMISSGIDNANVHLIGKIPHDDVYHWLRASDLFVLPTYNEGLPNALLEAMACGLPVIATNVGGIPEVVRHGQNGILIEARNVNTLYQSIEKMLADPEIARNMGSSANRLIQQNFSWLNNAGKMMEIYKELI</sequence>
<dbReference type="InterPro" id="IPR001296">
    <property type="entry name" value="Glyco_trans_1"/>
</dbReference>